<dbReference type="KEGG" id="mauu:NCTC10437_01571"/>
<evidence type="ECO:0000313" key="1">
    <source>
        <dbReference type="EMBL" id="VEG52656.1"/>
    </source>
</evidence>
<dbReference type="AlphaFoldDB" id="A0A448IJQ2"/>
<organism evidence="1 2">
    <name type="scientific">Mycolicibacterium aurum</name>
    <name type="common">Mycobacterium aurum</name>
    <dbReference type="NCBI Taxonomy" id="1791"/>
    <lineage>
        <taxon>Bacteria</taxon>
        <taxon>Bacillati</taxon>
        <taxon>Actinomycetota</taxon>
        <taxon>Actinomycetes</taxon>
        <taxon>Mycobacteriales</taxon>
        <taxon>Mycobacteriaceae</taxon>
        <taxon>Mycolicibacterium</taxon>
    </lineage>
</organism>
<proteinExistence type="predicted"/>
<dbReference type="Proteomes" id="UP000279306">
    <property type="component" value="Chromosome"/>
</dbReference>
<dbReference type="EMBL" id="LR134356">
    <property type="protein sequence ID" value="VEG52656.1"/>
    <property type="molecule type" value="Genomic_DNA"/>
</dbReference>
<gene>
    <name evidence="1" type="ORF">NCTC10437_01571</name>
</gene>
<keyword evidence="2" id="KW-1185">Reference proteome</keyword>
<evidence type="ECO:0000313" key="2">
    <source>
        <dbReference type="Proteomes" id="UP000279306"/>
    </source>
</evidence>
<protein>
    <submittedName>
        <fullName evidence="1">Uncharacterized protein</fullName>
    </submittedName>
</protein>
<sequence length="212" mass="23032">MISHLLGVAGTLFQCAQSAHFSWLTHFTGLKLGVAPAPLQGVIAIIAASYWNWRTLKRSEERYVADRAEAHDDKVRAAVVHVSHCVAIWMRANKAQVERLLRWYAVRDDAAEATELASYIAADGRTQHRTALADVRRAVLGAGLPTRDADMASGLSAMLAETADATDAINSVELKNPQSIESGAAVLDAIRAAMRQNVNVLLDQAQSKYAQQ</sequence>
<reference evidence="1 2" key="1">
    <citation type="submission" date="2018-12" db="EMBL/GenBank/DDBJ databases">
        <authorList>
            <consortium name="Pathogen Informatics"/>
        </authorList>
    </citation>
    <scope>NUCLEOTIDE SEQUENCE [LARGE SCALE GENOMIC DNA]</scope>
    <source>
        <strain evidence="1 2">NCTC10437</strain>
    </source>
</reference>
<accession>A0A448IJQ2</accession>
<name>A0A448IJQ2_MYCAU</name>